<feature type="compositionally biased region" description="Low complexity" evidence="1">
    <location>
        <begin position="287"/>
        <end position="298"/>
    </location>
</feature>
<feature type="region of interest" description="Disordered" evidence="1">
    <location>
        <begin position="250"/>
        <end position="274"/>
    </location>
</feature>
<feature type="compositionally biased region" description="Low complexity" evidence="1">
    <location>
        <begin position="602"/>
        <end position="635"/>
    </location>
</feature>
<organism evidence="2 3">
    <name type="scientific">Umbelopsis vinacea</name>
    <dbReference type="NCBI Taxonomy" id="44442"/>
    <lineage>
        <taxon>Eukaryota</taxon>
        <taxon>Fungi</taxon>
        <taxon>Fungi incertae sedis</taxon>
        <taxon>Mucoromycota</taxon>
        <taxon>Mucoromycotina</taxon>
        <taxon>Umbelopsidomycetes</taxon>
        <taxon>Umbelopsidales</taxon>
        <taxon>Umbelopsidaceae</taxon>
        <taxon>Umbelopsis</taxon>
    </lineage>
</organism>
<evidence type="ECO:0000313" key="3">
    <source>
        <dbReference type="Proteomes" id="UP000612746"/>
    </source>
</evidence>
<name>A0A8H7QCL7_9FUNG</name>
<sequence>MDDSSSYAESLEWHDSLHDKSAPYFPWQSSDRHDLFVPEFDEEEITNITRTLVTPVPSKAGTDDFLLYPTYLRRNRQLAMTDRCESAQIFNQLKNGDGDDSSDLMAVELDYEQHAFLREMDSPTAALRTPSPRRALLNNETLSHKRNYQSHPALVSKRYSIADTYETAAARETAHSPGSSYDPKLGGIRELGLPNSEDNDQSTNKLHRAYTVSNPQYNDQRLHKRSNSNMLPKNGYISRVDDIVPYDTKQRHESSSPHVSHLQATRSEGMQGSMKMTSRGVIRTGQSKESASHARSSSVQYNTNAYKGEPEHYVPRYSTSRLRESVNGPATVAPEAKKPQVTFNLENGTYEPNHVNPDVPNSVLKQPSKARRWSTLESSYDPRADKPLPQQRRLALGDKPRATAIIRPTAILSPTSSEFNSKDTRYRSYGDNSANDNEEETYEQLSRRLRSASIGSDMSQLKHTQQQAQPTQSKSAEVLARRSRSLSVATSKRNGRDRTVSLPDDTPLLERREREKSAQKGYIQSARTSVQRLPQRTKASRSLIPDFIGSSMVDITKEEEPMRQNDWGLKWPDEMLRNAREEELQVVGPDPEATLRHSYARVSPSTTASSSSASNVSGEYSFRTNSSKTRSTSTSIESLSRFSTISESKFPSDHGMTVRKANTKLGHDENPRNHHNPPSPTFSMYSEKPWITDRTGHYADEMYNQLGSMDLAESEYMEPSYSQLRSRRLGLEDQRQANQLLLQKRSNRYSSPASMARTPTLKSQFAREDHEKPMSGSQTISRRPSQLAQGSQAITAPAKELLATIRQRREKTLHMMTEAGESSRMLASRTKLPTANWN</sequence>
<dbReference type="EMBL" id="JAEPRA010000001">
    <property type="protein sequence ID" value="KAG2189223.1"/>
    <property type="molecule type" value="Genomic_DNA"/>
</dbReference>
<dbReference type="AlphaFoldDB" id="A0A8H7QCL7"/>
<feature type="compositionally biased region" description="Polar residues" evidence="1">
    <location>
        <begin position="256"/>
        <end position="274"/>
    </location>
</feature>
<dbReference type="OrthoDB" id="2382666at2759"/>
<feature type="compositionally biased region" description="Basic and acidic residues" evidence="1">
    <location>
        <begin position="508"/>
        <end position="518"/>
    </location>
</feature>
<feature type="region of interest" description="Disordered" evidence="1">
    <location>
        <begin position="742"/>
        <end position="795"/>
    </location>
</feature>
<feature type="region of interest" description="Disordered" evidence="1">
    <location>
        <begin position="601"/>
        <end position="635"/>
    </location>
</feature>
<evidence type="ECO:0000313" key="2">
    <source>
        <dbReference type="EMBL" id="KAG2189223.1"/>
    </source>
</evidence>
<reference evidence="2" key="1">
    <citation type="submission" date="2020-12" db="EMBL/GenBank/DDBJ databases">
        <title>Metabolic potential, ecology and presence of endohyphal bacteria is reflected in genomic diversity of Mucoromycotina.</title>
        <authorList>
            <person name="Muszewska A."/>
            <person name="Okrasinska A."/>
            <person name="Steczkiewicz K."/>
            <person name="Drgas O."/>
            <person name="Orlowska M."/>
            <person name="Perlinska-Lenart U."/>
            <person name="Aleksandrzak-Piekarczyk T."/>
            <person name="Szatraj K."/>
            <person name="Zielenkiewicz U."/>
            <person name="Pilsyk S."/>
            <person name="Malc E."/>
            <person name="Mieczkowski P."/>
            <person name="Kruszewska J.S."/>
            <person name="Biernat P."/>
            <person name="Pawlowska J."/>
        </authorList>
    </citation>
    <scope>NUCLEOTIDE SEQUENCE</scope>
    <source>
        <strain evidence="2">WA0000051536</strain>
    </source>
</reference>
<comment type="caution">
    <text evidence="2">The sequence shown here is derived from an EMBL/GenBank/DDBJ whole genome shotgun (WGS) entry which is preliminary data.</text>
</comment>
<feature type="region of interest" description="Disordered" evidence="1">
    <location>
        <begin position="283"/>
        <end position="302"/>
    </location>
</feature>
<feature type="region of interest" description="Disordered" evidence="1">
    <location>
        <begin position="664"/>
        <end position="686"/>
    </location>
</feature>
<protein>
    <submittedName>
        <fullName evidence="2">Uncharacterized protein</fullName>
    </submittedName>
</protein>
<keyword evidence="3" id="KW-1185">Reference proteome</keyword>
<feature type="compositionally biased region" description="Polar residues" evidence="1">
    <location>
        <begin position="775"/>
        <end position="794"/>
    </location>
</feature>
<gene>
    <name evidence="2" type="ORF">INT44_004365</name>
</gene>
<evidence type="ECO:0000256" key="1">
    <source>
        <dbReference type="SAM" id="MobiDB-lite"/>
    </source>
</evidence>
<feature type="compositionally biased region" description="Polar residues" evidence="1">
    <location>
        <begin position="525"/>
        <end position="534"/>
    </location>
</feature>
<feature type="region of interest" description="Disordered" evidence="1">
    <location>
        <begin position="169"/>
        <end position="202"/>
    </location>
</feature>
<feature type="compositionally biased region" description="Polar residues" evidence="1">
    <location>
        <begin position="453"/>
        <end position="475"/>
    </location>
</feature>
<feature type="region of interest" description="Disordered" evidence="1">
    <location>
        <begin position="346"/>
        <end position="538"/>
    </location>
</feature>
<feature type="region of interest" description="Disordered" evidence="1">
    <location>
        <begin position="819"/>
        <end position="838"/>
    </location>
</feature>
<proteinExistence type="predicted"/>
<dbReference type="Proteomes" id="UP000612746">
    <property type="component" value="Unassembled WGS sequence"/>
</dbReference>
<accession>A0A8H7QCL7</accession>